<evidence type="ECO:0000259" key="1">
    <source>
        <dbReference type="Pfam" id="PF14432"/>
    </source>
</evidence>
<dbReference type="Pfam" id="PF14432">
    <property type="entry name" value="DYW_deaminase"/>
    <property type="match status" value="1"/>
</dbReference>
<dbReference type="InterPro" id="IPR032867">
    <property type="entry name" value="DYW_dom"/>
</dbReference>
<name>A0AAP0Q3G3_9MAGN</name>
<dbReference type="EMBL" id="JBBNAG010000001">
    <property type="protein sequence ID" value="KAK9165865.1"/>
    <property type="molecule type" value="Genomic_DNA"/>
</dbReference>
<evidence type="ECO:0000313" key="3">
    <source>
        <dbReference type="Proteomes" id="UP001419268"/>
    </source>
</evidence>
<evidence type="ECO:0000313" key="2">
    <source>
        <dbReference type="EMBL" id="KAK9165865.1"/>
    </source>
</evidence>
<dbReference type="Proteomes" id="UP001419268">
    <property type="component" value="Unassembled WGS sequence"/>
</dbReference>
<proteinExistence type="predicted"/>
<sequence>MKDSGVQKEPGCSSIEVNNRVHEFLAGDMKHPKSKDIYVMLEELNMLLKAHGYTPQTDIVLHDIREEDKERVLGVHSEKLAIAFGLISTKPGTTIRIVKNLRVCADCHTVTKLISKITGRKIIVRDRNRFHHFVDAYEDNLDRSTKKAKMTATEHTITVEQPFRTGQGEYRAYLIKGTPREYIGFKRRIRGNWRPTVITKLMGKNMSYAFMDNKLRSLWLSEGGMGSMGDF</sequence>
<gene>
    <name evidence="2" type="ORF">Scep_001056</name>
</gene>
<feature type="domain" description="DYW" evidence="1">
    <location>
        <begin position="52"/>
        <end position="135"/>
    </location>
</feature>
<organism evidence="2 3">
    <name type="scientific">Stephania cephalantha</name>
    <dbReference type="NCBI Taxonomy" id="152367"/>
    <lineage>
        <taxon>Eukaryota</taxon>
        <taxon>Viridiplantae</taxon>
        <taxon>Streptophyta</taxon>
        <taxon>Embryophyta</taxon>
        <taxon>Tracheophyta</taxon>
        <taxon>Spermatophyta</taxon>
        <taxon>Magnoliopsida</taxon>
        <taxon>Ranunculales</taxon>
        <taxon>Menispermaceae</taxon>
        <taxon>Menispermoideae</taxon>
        <taxon>Cissampelideae</taxon>
        <taxon>Stephania</taxon>
    </lineage>
</organism>
<dbReference type="GO" id="GO:0008270">
    <property type="term" value="F:zinc ion binding"/>
    <property type="evidence" value="ECO:0007669"/>
    <property type="project" value="InterPro"/>
</dbReference>
<reference evidence="2 3" key="1">
    <citation type="submission" date="2024-01" db="EMBL/GenBank/DDBJ databases">
        <title>Genome assemblies of Stephania.</title>
        <authorList>
            <person name="Yang L."/>
        </authorList>
    </citation>
    <scope>NUCLEOTIDE SEQUENCE [LARGE SCALE GENOMIC DNA]</scope>
    <source>
        <strain evidence="2">JXDWG</strain>
        <tissue evidence="2">Leaf</tissue>
    </source>
</reference>
<keyword evidence="3" id="KW-1185">Reference proteome</keyword>
<dbReference type="Pfam" id="PF20430">
    <property type="entry name" value="Eplus_motif"/>
    <property type="match status" value="1"/>
</dbReference>
<dbReference type="InterPro" id="IPR046849">
    <property type="entry name" value="E2_motif"/>
</dbReference>
<accession>A0AAP0Q3G3</accession>
<comment type="caution">
    <text evidence="2">The sequence shown here is derived from an EMBL/GenBank/DDBJ whole genome shotgun (WGS) entry which is preliminary data.</text>
</comment>
<protein>
    <recommendedName>
        <fullName evidence="1">DYW domain-containing protein</fullName>
    </recommendedName>
</protein>
<dbReference type="AlphaFoldDB" id="A0AAP0Q3G3"/>